<dbReference type="Proteomes" id="UP000059680">
    <property type="component" value="Chromosome 2"/>
</dbReference>
<evidence type="ECO:0000313" key="3">
    <source>
        <dbReference type="Proteomes" id="UP000059680"/>
    </source>
</evidence>
<reference evidence="2 3" key="3">
    <citation type="journal article" date="2013" name="Rice">
        <title>Improvement of the Oryza sativa Nipponbare reference genome using next generation sequence and optical map data.</title>
        <authorList>
            <person name="Kawahara Y."/>
            <person name="de la Bastide M."/>
            <person name="Hamilton J.P."/>
            <person name="Kanamori H."/>
            <person name="McCombie W.R."/>
            <person name="Ouyang S."/>
            <person name="Schwartz D.C."/>
            <person name="Tanaka T."/>
            <person name="Wu J."/>
            <person name="Zhou S."/>
            <person name="Childs K.L."/>
            <person name="Davidson R.M."/>
            <person name="Lin H."/>
            <person name="Quesada-Ocampo L."/>
            <person name="Vaillancourt B."/>
            <person name="Sakai H."/>
            <person name="Lee S.S."/>
            <person name="Kim J."/>
            <person name="Numa H."/>
            <person name="Itoh T."/>
            <person name="Buell C.R."/>
            <person name="Matsumoto T."/>
        </authorList>
    </citation>
    <scope>NUCLEOTIDE SEQUENCE [LARGE SCALE GENOMIC DNA]</scope>
    <source>
        <strain evidence="3">cv. Nipponbare</strain>
    </source>
</reference>
<dbReference type="InParanoid" id="A0A0P0VLC5"/>
<evidence type="ECO:0000256" key="1">
    <source>
        <dbReference type="SAM" id="MobiDB-lite"/>
    </source>
</evidence>
<evidence type="ECO:0000313" key="2">
    <source>
        <dbReference type="EMBL" id="BAS79621.1"/>
    </source>
</evidence>
<organism evidence="2 3">
    <name type="scientific">Oryza sativa subsp. japonica</name>
    <name type="common">Rice</name>
    <dbReference type="NCBI Taxonomy" id="39947"/>
    <lineage>
        <taxon>Eukaryota</taxon>
        <taxon>Viridiplantae</taxon>
        <taxon>Streptophyta</taxon>
        <taxon>Embryophyta</taxon>
        <taxon>Tracheophyta</taxon>
        <taxon>Spermatophyta</taxon>
        <taxon>Magnoliopsida</taxon>
        <taxon>Liliopsida</taxon>
        <taxon>Poales</taxon>
        <taxon>Poaceae</taxon>
        <taxon>BOP clade</taxon>
        <taxon>Oryzoideae</taxon>
        <taxon>Oryzeae</taxon>
        <taxon>Oryzinae</taxon>
        <taxon>Oryza</taxon>
        <taxon>Oryza sativa</taxon>
    </lineage>
</organism>
<keyword evidence="3" id="KW-1185">Reference proteome</keyword>
<reference evidence="2 3" key="2">
    <citation type="journal article" date="2013" name="Plant Cell Physiol.">
        <title>Rice Annotation Project Database (RAP-DB): an integrative and interactive database for rice genomics.</title>
        <authorList>
            <person name="Sakai H."/>
            <person name="Lee S.S."/>
            <person name="Tanaka T."/>
            <person name="Numa H."/>
            <person name="Kim J."/>
            <person name="Kawahara Y."/>
            <person name="Wakimoto H."/>
            <person name="Yang C.C."/>
            <person name="Iwamoto M."/>
            <person name="Abe T."/>
            <person name="Yamada Y."/>
            <person name="Muto A."/>
            <person name="Inokuchi H."/>
            <person name="Ikemura T."/>
            <person name="Matsumoto T."/>
            <person name="Sasaki T."/>
            <person name="Itoh T."/>
        </authorList>
    </citation>
    <scope>NUCLEOTIDE SEQUENCE [LARGE SCALE GENOMIC DNA]</scope>
    <source>
        <strain evidence="3">cv. Nipponbare</strain>
    </source>
</reference>
<proteinExistence type="predicted"/>
<sequence>MVGLDLRDSHLADTAICSATGRLAAAVASPSPLFSPKRACVYTTSTAHVCVKNVAPAGAPTSTDGFASPPRREGSAEEKNILPLHVFSDPDNSSAHIEFLHLGYVCLNTVATTGLLALPTLILSSLINC</sequence>
<accession>A0A0P0VLC5</accession>
<dbReference type="PaxDb" id="39947-A0A0P0VLC5"/>
<gene>
    <name evidence="2" type="ordered locus">Os02g0601901</name>
    <name evidence="2" type="ORF">OSNPB_020601901</name>
</gene>
<reference evidence="3" key="1">
    <citation type="journal article" date="2005" name="Nature">
        <title>The map-based sequence of the rice genome.</title>
        <authorList>
            <consortium name="International rice genome sequencing project (IRGSP)"/>
            <person name="Matsumoto T."/>
            <person name="Wu J."/>
            <person name="Kanamori H."/>
            <person name="Katayose Y."/>
            <person name="Fujisawa M."/>
            <person name="Namiki N."/>
            <person name="Mizuno H."/>
            <person name="Yamamoto K."/>
            <person name="Antonio B.A."/>
            <person name="Baba T."/>
            <person name="Sakata K."/>
            <person name="Nagamura Y."/>
            <person name="Aoki H."/>
            <person name="Arikawa K."/>
            <person name="Arita K."/>
            <person name="Bito T."/>
            <person name="Chiden Y."/>
            <person name="Fujitsuka N."/>
            <person name="Fukunaka R."/>
            <person name="Hamada M."/>
            <person name="Harada C."/>
            <person name="Hayashi A."/>
            <person name="Hijishita S."/>
            <person name="Honda M."/>
            <person name="Hosokawa S."/>
            <person name="Ichikawa Y."/>
            <person name="Idonuma A."/>
            <person name="Iijima M."/>
            <person name="Ikeda M."/>
            <person name="Ikeno M."/>
            <person name="Ito K."/>
            <person name="Ito S."/>
            <person name="Ito T."/>
            <person name="Ito Y."/>
            <person name="Ito Y."/>
            <person name="Iwabuchi A."/>
            <person name="Kamiya K."/>
            <person name="Karasawa W."/>
            <person name="Kurita K."/>
            <person name="Katagiri S."/>
            <person name="Kikuta A."/>
            <person name="Kobayashi H."/>
            <person name="Kobayashi N."/>
            <person name="Machita K."/>
            <person name="Maehara T."/>
            <person name="Masukawa M."/>
            <person name="Mizubayashi T."/>
            <person name="Mukai Y."/>
            <person name="Nagasaki H."/>
            <person name="Nagata Y."/>
            <person name="Naito S."/>
            <person name="Nakashima M."/>
            <person name="Nakama Y."/>
            <person name="Nakamichi Y."/>
            <person name="Nakamura M."/>
            <person name="Meguro A."/>
            <person name="Negishi M."/>
            <person name="Ohta I."/>
            <person name="Ohta T."/>
            <person name="Okamoto M."/>
            <person name="Ono N."/>
            <person name="Saji S."/>
            <person name="Sakaguchi M."/>
            <person name="Sakai K."/>
            <person name="Shibata M."/>
            <person name="Shimokawa T."/>
            <person name="Song J."/>
            <person name="Takazaki Y."/>
            <person name="Terasawa K."/>
            <person name="Tsugane M."/>
            <person name="Tsuji K."/>
            <person name="Ueda S."/>
            <person name="Waki K."/>
            <person name="Yamagata H."/>
            <person name="Yamamoto M."/>
            <person name="Yamamoto S."/>
            <person name="Yamane H."/>
            <person name="Yoshiki S."/>
            <person name="Yoshihara R."/>
            <person name="Yukawa K."/>
            <person name="Zhong H."/>
            <person name="Yano M."/>
            <person name="Yuan Q."/>
            <person name="Ouyang S."/>
            <person name="Liu J."/>
            <person name="Jones K.M."/>
            <person name="Gansberger K."/>
            <person name="Moffat K."/>
            <person name="Hill J."/>
            <person name="Bera J."/>
            <person name="Fadrosh D."/>
            <person name="Jin S."/>
            <person name="Johri S."/>
            <person name="Kim M."/>
            <person name="Overton L."/>
            <person name="Reardon M."/>
            <person name="Tsitrin T."/>
            <person name="Vuong H."/>
            <person name="Weaver B."/>
            <person name="Ciecko A."/>
            <person name="Tallon L."/>
            <person name="Jackson J."/>
            <person name="Pai G."/>
            <person name="Aken S.V."/>
            <person name="Utterback T."/>
            <person name="Reidmuller S."/>
            <person name="Feldblyum T."/>
            <person name="Hsiao J."/>
            <person name="Zismann V."/>
            <person name="Iobst S."/>
            <person name="de Vazeille A.R."/>
            <person name="Buell C.R."/>
            <person name="Ying K."/>
            <person name="Li Y."/>
            <person name="Lu T."/>
            <person name="Huang Y."/>
            <person name="Zhao Q."/>
            <person name="Feng Q."/>
            <person name="Zhang L."/>
            <person name="Zhu J."/>
            <person name="Weng Q."/>
            <person name="Mu J."/>
            <person name="Lu Y."/>
            <person name="Fan D."/>
            <person name="Liu Y."/>
            <person name="Guan J."/>
            <person name="Zhang Y."/>
            <person name="Yu S."/>
            <person name="Liu X."/>
            <person name="Zhang Y."/>
            <person name="Hong G."/>
            <person name="Han B."/>
            <person name="Choisne N."/>
            <person name="Demange N."/>
            <person name="Orjeda G."/>
            <person name="Samain S."/>
            <person name="Cattolico L."/>
            <person name="Pelletier E."/>
            <person name="Couloux A."/>
            <person name="Segurens B."/>
            <person name="Wincker P."/>
            <person name="D'Hont A."/>
            <person name="Scarpelli C."/>
            <person name="Weissenbach J."/>
            <person name="Salanoubat M."/>
            <person name="Quetier F."/>
            <person name="Yu Y."/>
            <person name="Kim H.R."/>
            <person name="Rambo T."/>
            <person name="Currie J."/>
            <person name="Collura K."/>
            <person name="Luo M."/>
            <person name="Yang T."/>
            <person name="Ammiraju J.S.S."/>
            <person name="Engler F."/>
            <person name="Soderlund C."/>
            <person name="Wing R.A."/>
            <person name="Palmer L.E."/>
            <person name="de la Bastide M."/>
            <person name="Spiegel L."/>
            <person name="Nascimento L."/>
            <person name="Zutavern T."/>
            <person name="O'Shaughnessy A."/>
            <person name="Dike S."/>
            <person name="Dedhia N."/>
            <person name="Preston R."/>
            <person name="Balija V."/>
            <person name="McCombie W.R."/>
            <person name="Chow T."/>
            <person name="Chen H."/>
            <person name="Chung M."/>
            <person name="Chen C."/>
            <person name="Shaw J."/>
            <person name="Wu H."/>
            <person name="Hsiao K."/>
            <person name="Chao Y."/>
            <person name="Chu M."/>
            <person name="Cheng C."/>
            <person name="Hour A."/>
            <person name="Lee P."/>
            <person name="Lin S."/>
            <person name="Lin Y."/>
            <person name="Liou J."/>
            <person name="Liu S."/>
            <person name="Hsing Y."/>
            <person name="Raghuvanshi S."/>
            <person name="Mohanty A."/>
            <person name="Bharti A.K."/>
            <person name="Gaur A."/>
            <person name="Gupta V."/>
            <person name="Kumar D."/>
            <person name="Ravi V."/>
            <person name="Vij S."/>
            <person name="Kapur A."/>
            <person name="Khurana P."/>
            <person name="Khurana P."/>
            <person name="Khurana J.P."/>
            <person name="Tyagi A.K."/>
            <person name="Gaikwad K."/>
            <person name="Singh A."/>
            <person name="Dalal V."/>
            <person name="Srivastava S."/>
            <person name="Dixit A."/>
            <person name="Pal A.K."/>
            <person name="Ghazi I.A."/>
            <person name="Yadav M."/>
            <person name="Pandit A."/>
            <person name="Bhargava A."/>
            <person name="Sureshbabu K."/>
            <person name="Batra K."/>
            <person name="Sharma T.R."/>
            <person name="Mohapatra T."/>
            <person name="Singh N.K."/>
            <person name="Messing J."/>
            <person name="Nelson A.B."/>
            <person name="Fuks G."/>
            <person name="Kavchok S."/>
            <person name="Keizer G."/>
            <person name="Linton E."/>
            <person name="Llaca V."/>
            <person name="Song R."/>
            <person name="Tanyolac B."/>
            <person name="Young S."/>
            <person name="Ho-Il K."/>
            <person name="Hahn J.H."/>
            <person name="Sangsakoo G."/>
            <person name="Vanavichit A."/>
            <person name="de Mattos Luiz.A.T."/>
            <person name="Zimmer P.D."/>
            <person name="Malone G."/>
            <person name="Dellagostin O."/>
            <person name="de Oliveira A.C."/>
            <person name="Bevan M."/>
            <person name="Bancroft I."/>
            <person name="Minx P."/>
            <person name="Cordum H."/>
            <person name="Wilson R."/>
            <person name="Cheng Z."/>
            <person name="Jin W."/>
            <person name="Jiang J."/>
            <person name="Leong S.A."/>
            <person name="Iwama H."/>
            <person name="Gojobori T."/>
            <person name="Itoh T."/>
            <person name="Niimura Y."/>
            <person name="Fujii Y."/>
            <person name="Habara T."/>
            <person name="Sakai H."/>
            <person name="Sato Y."/>
            <person name="Wilson G."/>
            <person name="Kumar K."/>
            <person name="McCouch S."/>
            <person name="Juretic N."/>
            <person name="Hoen D."/>
            <person name="Wright S."/>
            <person name="Bruskiewich R."/>
            <person name="Bureau T."/>
            <person name="Miyao A."/>
            <person name="Hirochika H."/>
            <person name="Nishikawa T."/>
            <person name="Kadowaki K."/>
            <person name="Sugiura M."/>
            <person name="Burr B."/>
            <person name="Sasaki T."/>
        </authorList>
    </citation>
    <scope>NUCLEOTIDE SEQUENCE [LARGE SCALE GENOMIC DNA]</scope>
    <source>
        <strain evidence="3">cv. Nipponbare</strain>
    </source>
</reference>
<dbReference type="AlphaFoldDB" id="A0A0P0VLC5"/>
<protein>
    <submittedName>
        <fullName evidence="2">Os02g0601901 protein</fullName>
    </submittedName>
</protein>
<feature type="region of interest" description="Disordered" evidence="1">
    <location>
        <begin position="56"/>
        <end position="76"/>
    </location>
</feature>
<name>A0A0P0VLC5_ORYSJ</name>
<dbReference type="EMBL" id="AP014958">
    <property type="protein sequence ID" value="BAS79621.1"/>
    <property type="molecule type" value="Genomic_DNA"/>
</dbReference>